<sequence length="161" mass="17883">MSQRFRTLATALFLFCLVLPIAKCSVGESVGSIFIDESMLAEQAKETSGAENAISEEELKKAKDVEVYLYVFDLVGVGAVILPLAFCWPALLFILRRFQKSGFILLAEIFLSGLTTWVLWLFASGFDVLIGWYVGALAMGIMWLAIVLDVIGWFKARKETS</sequence>
<evidence type="ECO:0000256" key="1">
    <source>
        <dbReference type="SAM" id="Phobius"/>
    </source>
</evidence>
<keyword evidence="1" id="KW-0472">Membrane</keyword>
<comment type="caution">
    <text evidence="2">The sequence shown here is derived from an EMBL/GenBank/DDBJ whole genome shotgun (WGS) entry which is preliminary data.</text>
</comment>
<protein>
    <submittedName>
        <fullName evidence="2">Uncharacterized protein</fullName>
    </submittedName>
</protein>
<organism evidence="2">
    <name type="scientific">marine sediment metagenome</name>
    <dbReference type="NCBI Taxonomy" id="412755"/>
    <lineage>
        <taxon>unclassified sequences</taxon>
        <taxon>metagenomes</taxon>
        <taxon>ecological metagenomes</taxon>
    </lineage>
</organism>
<keyword evidence="1" id="KW-1133">Transmembrane helix</keyword>
<dbReference type="AlphaFoldDB" id="A0A0F9LDN8"/>
<feature type="transmembrane region" description="Helical" evidence="1">
    <location>
        <begin position="129"/>
        <end position="154"/>
    </location>
</feature>
<name>A0A0F9LDN8_9ZZZZ</name>
<accession>A0A0F9LDN8</accession>
<reference evidence="2" key="1">
    <citation type="journal article" date="2015" name="Nature">
        <title>Complex archaea that bridge the gap between prokaryotes and eukaryotes.</title>
        <authorList>
            <person name="Spang A."/>
            <person name="Saw J.H."/>
            <person name="Jorgensen S.L."/>
            <person name="Zaremba-Niedzwiedzka K."/>
            <person name="Martijn J."/>
            <person name="Lind A.E."/>
            <person name="van Eijk R."/>
            <person name="Schleper C."/>
            <person name="Guy L."/>
            <person name="Ettema T.J."/>
        </authorList>
    </citation>
    <scope>NUCLEOTIDE SEQUENCE</scope>
</reference>
<evidence type="ECO:0000313" key="2">
    <source>
        <dbReference type="EMBL" id="KKM62310.1"/>
    </source>
</evidence>
<feature type="transmembrane region" description="Helical" evidence="1">
    <location>
        <begin position="67"/>
        <end position="95"/>
    </location>
</feature>
<dbReference type="EMBL" id="LAZR01011322">
    <property type="protein sequence ID" value="KKM62310.1"/>
    <property type="molecule type" value="Genomic_DNA"/>
</dbReference>
<feature type="transmembrane region" description="Helical" evidence="1">
    <location>
        <begin position="102"/>
        <end position="123"/>
    </location>
</feature>
<keyword evidence="1" id="KW-0812">Transmembrane</keyword>
<proteinExistence type="predicted"/>
<gene>
    <name evidence="2" type="ORF">LCGC14_1523010</name>
</gene>